<evidence type="ECO:0000313" key="4">
    <source>
        <dbReference type="Proteomes" id="UP000294564"/>
    </source>
</evidence>
<dbReference type="PANTHER" id="PTHR10098:SF108">
    <property type="entry name" value="TETRATRICOPEPTIDE REPEAT PROTEIN 28"/>
    <property type="match status" value="1"/>
</dbReference>
<accession>A0A4R2NQV5</accession>
<dbReference type="InterPro" id="IPR011990">
    <property type="entry name" value="TPR-like_helical_dom_sf"/>
</dbReference>
<evidence type="ECO:0000313" key="3">
    <source>
        <dbReference type="EMBL" id="TCP24220.1"/>
    </source>
</evidence>
<dbReference type="Pfam" id="PF12770">
    <property type="entry name" value="CHAT"/>
    <property type="match status" value="1"/>
</dbReference>
<dbReference type="Proteomes" id="UP000294564">
    <property type="component" value="Unassembled WGS sequence"/>
</dbReference>
<dbReference type="AlphaFoldDB" id="A0A4R2NQV5"/>
<gene>
    <name evidence="3" type="ORF">EV195_10617</name>
</gene>
<dbReference type="Gene3D" id="1.25.40.10">
    <property type="entry name" value="Tetratricopeptide repeat domain"/>
    <property type="match status" value="1"/>
</dbReference>
<protein>
    <submittedName>
        <fullName evidence="3">CHAT domain-containing protein</fullName>
    </submittedName>
</protein>
<organism evidence="3 4">
    <name type="scientific">Tenacibaculum skagerrakense</name>
    <dbReference type="NCBI Taxonomy" id="186571"/>
    <lineage>
        <taxon>Bacteria</taxon>
        <taxon>Pseudomonadati</taxon>
        <taxon>Bacteroidota</taxon>
        <taxon>Flavobacteriia</taxon>
        <taxon>Flavobacteriales</taxon>
        <taxon>Flavobacteriaceae</taxon>
        <taxon>Tenacibaculum</taxon>
    </lineage>
</organism>
<comment type="caution">
    <text evidence="3">The sequence shown here is derived from an EMBL/GenBank/DDBJ whole genome shotgun (WGS) entry which is preliminary data.</text>
</comment>
<dbReference type="RefSeq" id="WP_132794901.1">
    <property type="nucleotide sequence ID" value="NZ_SLXM01000006.1"/>
</dbReference>
<dbReference type="SUPFAM" id="SSF48452">
    <property type="entry name" value="TPR-like"/>
    <property type="match status" value="1"/>
</dbReference>
<keyword evidence="1" id="KW-0472">Membrane</keyword>
<dbReference type="InterPro" id="IPR024983">
    <property type="entry name" value="CHAT_dom"/>
</dbReference>
<dbReference type="PANTHER" id="PTHR10098">
    <property type="entry name" value="RAPSYN-RELATED"/>
    <property type="match status" value="1"/>
</dbReference>
<feature type="domain" description="CHAT" evidence="2">
    <location>
        <begin position="550"/>
        <end position="804"/>
    </location>
</feature>
<evidence type="ECO:0000256" key="1">
    <source>
        <dbReference type="SAM" id="Phobius"/>
    </source>
</evidence>
<keyword evidence="1" id="KW-0812">Transmembrane</keyword>
<sequence length="837" mass="97403">MRIFQALFFCSFLCISAQKLEGKIYTTLDDFLANPTEAVLQQLLEKEKSFEVEVSSREEQLALVILQCNTAYFLKEKSLFQKAITYYEKAWARFNKKELSNYDIIEYCLKPLGNLYTQTNNYANAERIIKLYISIAEEKQSLIQKVAGIINLCLLYQSIGKHETVVTIIDETLQLYEVNGKQQQRLNVIKNNSYVLLRNWKEDVNSDYLNYKKKLVNGNYKEAYVSFEKAKSERFKDVQSIREKVKWWLEEAQLLLLLEKEKNANQILNLALQGLLPDYKEPIDVSGLYPESLLIDIFDMKAQLANNIESSLGFYDMSFYVEDLMKQQTTTQQTQLLYEVNSRKRSEKCIELALKNHSETQNKNMIERAFQYTNKGKSSVLLRKRNIRELRRKNTTDSLLIKEELLQQQKEKLITKFSKVNYHLQSKDSIEKYNLLFSEIDKELIILNKKLCDKYPFLASDNVDLSEIKRMANNLESVFVVYFFGNNRIHQFIVDESELKVNSIEITTELREDIINYIQLFDTPKNIVNNVKNYTTLSFKLYKSLKFDELASYDNVGIVTDGLLNFIPFETLLTEKTESIFFQKMPFVIKQQNIVYNFTTQMFSASKPREKDNYVTGFFPIFKNTSKELQFSENEAEAIKANFTSNIFKNEEANKINFIREVGENSIIHLSTHAENKGISSEAFIDFYDQKLYQNELYSLNCKANLVVLSACETGVGGLVKGEGSMSLARGFSYAGAENILFTLWQVNDKSSSEIVRNFYASLKSKADISKANHQSKIKYLTNPTIENAYKSPYYWGAFVYYGSIQPKEDSNQLLFMIFSLLLLFIIFLRLRKQIKL</sequence>
<proteinExistence type="predicted"/>
<keyword evidence="4" id="KW-1185">Reference proteome</keyword>
<dbReference type="OrthoDB" id="9771112at2"/>
<dbReference type="EMBL" id="SLXM01000006">
    <property type="protein sequence ID" value="TCP24220.1"/>
    <property type="molecule type" value="Genomic_DNA"/>
</dbReference>
<keyword evidence="1" id="KW-1133">Transmembrane helix</keyword>
<reference evidence="3 4" key="1">
    <citation type="submission" date="2019-03" db="EMBL/GenBank/DDBJ databases">
        <title>Genomic Encyclopedia of Type Strains, Phase IV (KMG-IV): sequencing the most valuable type-strain genomes for metagenomic binning, comparative biology and taxonomic classification.</title>
        <authorList>
            <person name="Goeker M."/>
        </authorList>
    </citation>
    <scope>NUCLEOTIDE SEQUENCE [LARGE SCALE GENOMIC DNA]</scope>
    <source>
        <strain evidence="3 4">DSM 14836</strain>
    </source>
</reference>
<evidence type="ECO:0000259" key="2">
    <source>
        <dbReference type="Pfam" id="PF12770"/>
    </source>
</evidence>
<feature type="transmembrane region" description="Helical" evidence="1">
    <location>
        <begin position="814"/>
        <end position="831"/>
    </location>
</feature>
<name>A0A4R2NQV5_9FLAO</name>